<proteinExistence type="predicted"/>
<evidence type="ECO:0000313" key="1">
    <source>
        <dbReference type="EMBL" id="POM60782.1"/>
    </source>
</evidence>
<sequence length="179" mass="19973">MRGVIGHKNAKLHRGDVINSTTVIPGKLWDRVSRHLDETYPAQAGGKLMVATSFALLKAQRLCLSESKERSFVRFNVFYDNNGKRQCIIEMGRPDMIGLLMYSGVSLFIDGAFSITSAPSQQALTVMGHDSTYNTYFPTRVLGKMKMIPGSITYDFEAELAKVVCDQFTEPCHIGCLFH</sequence>
<comment type="caution">
    <text evidence="1">The sequence shown here is derived from an EMBL/GenBank/DDBJ whole genome shotgun (WGS) entry which is preliminary data.</text>
</comment>
<dbReference type="Proteomes" id="UP000237271">
    <property type="component" value="Unassembled WGS sequence"/>
</dbReference>
<gene>
    <name evidence="1" type="ORF">PHPALM_30341</name>
</gene>
<protein>
    <submittedName>
        <fullName evidence="1">Uncharacterized protein</fullName>
    </submittedName>
</protein>
<organism evidence="1 2">
    <name type="scientific">Phytophthora palmivora</name>
    <dbReference type="NCBI Taxonomy" id="4796"/>
    <lineage>
        <taxon>Eukaryota</taxon>
        <taxon>Sar</taxon>
        <taxon>Stramenopiles</taxon>
        <taxon>Oomycota</taxon>
        <taxon>Peronosporomycetes</taxon>
        <taxon>Peronosporales</taxon>
        <taxon>Peronosporaceae</taxon>
        <taxon>Phytophthora</taxon>
    </lineage>
</organism>
<evidence type="ECO:0000313" key="2">
    <source>
        <dbReference type="Proteomes" id="UP000237271"/>
    </source>
</evidence>
<dbReference type="EMBL" id="NCKW01016831">
    <property type="protein sequence ID" value="POM60782.1"/>
    <property type="molecule type" value="Genomic_DNA"/>
</dbReference>
<reference evidence="1 2" key="1">
    <citation type="journal article" date="2017" name="Genome Biol. Evol.">
        <title>Phytophthora megakarya and P. palmivora, closely related causal agents of cacao black pod rot, underwent increases in genome sizes and gene numbers by different mechanisms.</title>
        <authorList>
            <person name="Ali S.S."/>
            <person name="Shao J."/>
            <person name="Lary D.J."/>
            <person name="Kronmiller B."/>
            <person name="Shen D."/>
            <person name="Strem M.D."/>
            <person name="Amoako-Attah I."/>
            <person name="Akrofi A.Y."/>
            <person name="Begoude B.A."/>
            <person name="Ten Hoopen G.M."/>
            <person name="Coulibaly K."/>
            <person name="Kebe B.I."/>
            <person name="Melnick R.L."/>
            <person name="Guiltinan M.J."/>
            <person name="Tyler B.M."/>
            <person name="Meinhardt L.W."/>
            <person name="Bailey B.A."/>
        </authorList>
    </citation>
    <scope>NUCLEOTIDE SEQUENCE [LARGE SCALE GENOMIC DNA]</scope>
    <source>
        <strain evidence="2">sbr112.9</strain>
    </source>
</reference>
<keyword evidence="2" id="KW-1185">Reference proteome</keyword>
<dbReference type="AlphaFoldDB" id="A0A2P4X5G7"/>
<accession>A0A2P4X5G7</accession>
<dbReference type="OrthoDB" id="90756at2759"/>
<name>A0A2P4X5G7_9STRA</name>